<proteinExistence type="predicted"/>
<evidence type="ECO:0000313" key="1">
    <source>
        <dbReference type="EMBL" id="GFA76326.1"/>
    </source>
</evidence>
<protein>
    <submittedName>
        <fullName evidence="1">Uncharacterized protein</fullName>
    </submittedName>
</protein>
<reference evidence="1" key="1">
    <citation type="journal article" date="2019" name="Sci. Rep.">
        <title>Draft genome of Tanacetum cinerariifolium, the natural source of mosquito coil.</title>
        <authorList>
            <person name="Yamashiro T."/>
            <person name="Shiraishi A."/>
            <person name="Satake H."/>
            <person name="Nakayama K."/>
        </authorList>
    </citation>
    <scope>NUCLEOTIDE SEQUENCE</scope>
</reference>
<comment type="caution">
    <text evidence="1">The sequence shown here is derived from an EMBL/GenBank/DDBJ whole genome shotgun (WGS) entry which is preliminary data.</text>
</comment>
<organism evidence="1">
    <name type="scientific">Tanacetum cinerariifolium</name>
    <name type="common">Dalmatian daisy</name>
    <name type="synonym">Chrysanthemum cinerariifolium</name>
    <dbReference type="NCBI Taxonomy" id="118510"/>
    <lineage>
        <taxon>Eukaryota</taxon>
        <taxon>Viridiplantae</taxon>
        <taxon>Streptophyta</taxon>
        <taxon>Embryophyta</taxon>
        <taxon>Tracheophyta</taxon>
        <taxon>Spermatophyta</taxon>
        <taxon>Magnoliopsida</taxon>
        <taxon>eudicotyledons</taxon>
        <taxon>Gunneridae</taxon>
        <taxon>Pentapetalae</taxon>
        <taxon>asterids</taxon>
        <taxon>campanulids</taxon>
        <taxon>Asterales</taxon>
        <taxon>Asteraceae</taxon>
        <taxon>Asteroideae</taxon>
        <taxon>Anthemideae</taxon>
        <taxon>Anthemidinae</taxon>
        <taxon>Tanacetum</taxon>
    </lineage>
</organism>
<name>A0A699K4V3_TANCI</name>
<sequence>TLEGGVKFIMFPRFVQVFLDKQVEGMFKHKEIYVTPSDSKKVFANMKRQRKDFLGRVTPLFLTMLVQAQQEVDEGTTKKPRRKDTELPQTSVPTELVVDEAVYEEMYSNVERVATIATCLDVEHDRGIISKTQFMATLNEPSSISTSSGSRPMRQETIGDAAAQTRVKRGRNDQDMFDIEVLDYEEVVAEIEVSTADPVTIASEVITTAGVKVSTTSTTPTISMDDFTLAKALAALKSAKPMVKEPSVPKAKGIVMQEPKETAIRTIKVPSQGLKDKGKVKMIELKKPLKKKDQIMNDEEIGRYIKAQLQAEFKEEERLARQKEEEANIALIGELDDV</sequence>
<gene>
    <name evidence="1" type="ORF">Tci_648298</name>
</gene>
<dbReference type="EMBL" id="BKCJ010483269">
    <property type="protein sequence ID" value="GFA76326.1"/>
    <property type="molecule type" value="Genomic_DNA"/>
</dbReference>
<dbReference type="AlphaFoldDB" id="A0A699K4V3"/>
<feature type="non-terminal residue" evidence="1">
    <location>
        <position position="1"/>
    </location>
</feature>
<accession>A0A699K4V3</accession>